<evidence type="ECO:0000256" key="1">
    <source>
        <dbReference type="ARBA" id="ARBA00010342"/>
    </source>
</evidence>
<evidence type="ECO:0000256" key="9">
    <source>
        <dbReference type="RuleBase" id="RU364112"/>
    </source>
</evidence>
<dbReference type="InterPro" id="IPR051263">
    <property type="entry name" value="C-type_cytochrome_biogenesis"/>
</dbReference>
<proteinExistence type="inferred from homology"/>
<comment type="similarity">
    <text evidence="1 9">Belongs to the CcmH/CycL/Ccl2/NrfF family.</text>
</comment>
<gene>
    <name evidence="11" type="ORF">DOO78_20030</name>
</gene>
<dbReference type="GO" id="GO:0017004">
    <property type="term" value="P:cytochrome complex assembly"/>
    <property type="evidence" value="ECO:0007669"/>
    <property type="project" value="UniProtKB-KW"/>
</dbReference>
<evidence type="ECO:0000259" key="10">
    <source>
        <dbReference type="Pfam" id="PF03918"/>
    </source>
</evidence>
<accession>A0A327M3A3</accession>
<feature type="signal peptide" evidence="9">
    <location>
        <begin position="1"/>
        <end position="35"/>
    </location>
</feature>
<dbReference type="GO" id="GO:0005886">
    <property type="term" value="C:plasma membrane"/>
    <property type="evidence" value="ECO:0007669"/>
    <property type="project" value="TreeGrafter"/>
</dbReference>
<dbReference type="EMBL" id="QLIX01000020">
    <property type="protein sequence ID" value="RAI57219.1"/>
    <property type="molecule type" value="Genomic_DNA"/>
</dbReference>
<dbReference type="GO" id="GO:0046872">
    <property type="term" value="F:metal ion binding"/>
    <property type="evidence" value="ECO:0007669"/>
    <property type="project" value="UniProtKB-KW"/>
</dbReference>
<dbReference type="AlphaFoldDB" id="A0A327M3A3"/>
<evidence type="ECO:0000256" key="2">
    <source>
        <dbReference type="ARBA" id="ARBA00022617"/>
    </source>
</evidence>
<dbReference type="CDD" id="cd16378">
    <property type="entry name" value="CcmH_N"/>
    <property type="match status" value="1"/>
</dbReference>
<dbReference type="InterPro" id="IPR005616">
    <property type="entry name" value="CcmH/CycL/Ccl2/NrfF_N"/>
</dbReference>
<keyword evidence="9" id="KW-1133">Transmembrane helix</keyword>
<reference evidence="12" key="1">
    <citation type="submission" date="2018-06" db="EMBL/GenBank/DDBJ databases">
        <authorList>
            <person name="Khan S.A."/>
        </authorList>
    </citation>
    <scope>NUCLEOTIDE SEQUENCE [LARGE SCALE GENOMIC DNA]</scope>
    <source>
        <strain evidence="12">DB-1506</strain>
    </source>
</reference>
<dbReference type="Pfam" id="PF03918">
    <property type="entry name" value="CcmH"/>
    <property type="match status" value="1"/>
</dbReference>
<dbReference type="PANTHER" id="PTHR47870">
    <property type="entry name" value="CYTOCHROME C-TYPE BIOGENESIS PROTEIN CCMH"/>
    <property type="match status" value="1"/>
</dbReference>
<keyword evidence="4 9" id="KW-0732">Signal</keyword>
<evidence type="ECO:0000256" key="4">
    <source>
        <dbReference type="ARBA" id="ARBA00022729"/>
    </source>
</evidence>
<evidence type="ECO:0000256" key="8">
    <source>
        <dbReference type="ARBA" id="ARBA00060491"/>
    </source>
</evidence>
<keyword evidence="3 9" id="KW-0479">Metal-binding</keyword>
<evidence type="ECO:0000256" key="5">
    <source>
        <dbReference type="ARBA" id="ARBA00022748"/>
    </source>
</evidence>
<protein>
    <recommendedName>
        <fullName evidence="9">Cytochrome c-type biogenesis protein</fullName>
    </recommendedName>
</protein>
<keyword evidence="2 9" id="KW-0349">Heme</keyword>
<evidence type="ECO:0000256" key="6">
    <source>
        <dbReference type="ARBA" id="ARBA00023004"/>
    </source>
</evidence>
<feature type="chain" id="PRO_5016190840" description="Cytochrome c-type biogenesis protein" evidence="9">
    <location>
        <begin position="36"/>
        <end position="172"/>
    </location>
</feature>
<keyword evidence="9" id="KW-0812">Transmembrane</keyword>
<dbReference type="PANTHER" id="PTHR47870:SF1">
    <property type="entry name" value="CYTOCHROME C-TYPE BIOGENESIS PROTEIN CCMH"/>
    <property type="match status" value="1"/>
</dbReference>
<feature type="transmembrane region" description="Helical" evidence="9">
    <location>
        <begin position="121"/>
        <end position="141"/>
    </location>
</feature>
<comment type="subcellular location">
    <subcellularLocation>
        <location evidence="8">Membrane</location>
        <topology evidence="8">Single-pass membrane protein</topology>
        <orientation evidence="8">Periplasmic side</orientation>
    </subcellularLocation>
</comment>
<dbReference type="Proteomes" id="UP000249065">
    <property type="component" value="Unassembled WGS sequence"/>
</dbReference>
<evidence type="ECO:0000256" key="3">
    <source>
        <dbReference type="ARBA" id="ARBA00022723"/>
    </source>
</evidence>
<keyword evidence="12" id="KW-1185">Reference proteome</keyword>
<evidence type="ECO:0000313" key="11">
    <source>
        <dbReference type="EMBL" id="RAI57219.1"/>
    </source>
</evidence>
<keyword evidence="9" id="KW-0472">Membrane</keyword>
<evidence type="ECO:0000256" key="7">
    <source>
        <dbReference type="ARBA" id="ARBA00037230"/>
    </source>
</evidence>
<sequence>MPPPAALRGAAPPLLRAGRCGLAALALLAAPMALAAVTDPAEMLRDPAQEERAREIGRELRCMVCQNQSIEDSDADLARDLRRIVREQVAAGRSDAEVMDYLHARYGDFVLLRPPVKPETWLLWGMPVIALGLGTGMILAIRRRRATAPDAALELSAAERARLRAIEDGKGR</sequence>
<organism evidence="11 12">
    <name type="scientific">Roseicella frigidaeris</name>
    <dbReference type="NCBI Taxonomy" id="2230885"/>
    <lineage>
        <taxon>Bacteria</taxon>
        <taxon>Pseudomonadati</taxon>
        <taxon>Pseudomonadota</taxon>
        <taxon>Alphaproteobacteria</taxon>
        <taxon>Acetobacterales</taxon>
        <taxon>Roseomonadaceae</taxon>
        <taxon>Roseicella</taxon>
    </lineage>
</organism>
<dbReference type="Gene3D" id="1.10.8.640">
    <property type="entry name" value="Cytochrome C biogenesis protein"/>
    <property type="match status" value="1"/>
</dbReference>
<keyword evidence="5" id="KW-0201">Cytochrome c-type biogenesis</keyword>
<dbReference type="InterPro" id="IPR038297">
    <property type="entry name" value="CcmH/CycL/NrfF/Ccl2_sf"/>
</dbReference>
<comment type="caution">
    <text evidence="11">The sequence shown here is derived from an EMBL/GenBank/DDBJ whole genome shotgun (WGS) entry which is preliminary data.</text>
</comment>
<dbReference type="FunFam" id="1.10.8.640:FF:000001">
    <property type="entry name" value="Cytochrome c-type biogenesis protein"/>
    <property type="match status" value="1"/>
</dbReference>
<evidence type="ECO:0000313" key="12">
    <source>
        <dbReference type="Proteomes" id="UP000249065"/>
    </source>
</evidence>
<name>A0A327M3A3_9PROT</name>
<dbReference type="OrthoDB" id="9804975at2"/>
<comment type="function">
    <text evidence="7">Required for the biogenesis of c-type cytochromes. Possible subunit of a heme lyase.</text>
</comment>
<keyword evidence="6 9" id="KW-0408">Iron</keyword>
<feature type="domain" description="CcmH/CycL/Ccl2/NrfF N-terminal" evidence="10">
    <location>
        <begin position="26"/>
        <end position="166"/>
    </location>
</feature>